<dbReference type="EMBL" id="SJPI01000001">
    <property type="protein sequence ID" value="TWT54284.1"/>
    <property type="molecule type" value="Genomic_DNA"/>
</dbReference>
<organism evidence="2 3">
    <name type="scientific">Rubripirellula amarantea</name>
    <dbReference type="NCBI Taxonomy" id="2527999"/>
    <lineage>
        <taxon>Bacteria</taxon>
        <taxon>Pseudomonadati</taxon>
        <taxon>Planctomycetota</taxon>
        <taxon>Planctomycetia</taxon>
        <taxon>Pirellulales</taxon>
        <taxon>Pirellulaceae</taxon>
        <taxon>Rubripirellula</taxon>
    </lineage>
</organism>
<evidence type="ECO:0000313" key="3">
    <source>
        <dbReference type="Proteomes" id="UP000316598"/>
    </source>
</evidence>
<name>A0A5C5WTN0_9BACT</name>
<sequence length="268" mass="29936">MKDTLMNQLNRTGHLGAAFLIACLWISFNACSLVNAQDADAGAEKSDTLSEQLRKRLKELEIEDTDGDRDMSGPERVADDDDDARANADLGNLDLDVDLEPNNERPSTQVVGGRFVLPELAAVSTSTKEIGNGSTPDGFRSEAPRPLMMLPEQGSDRELDQTWNWSVIEWEAANTFSNPRYFEDRMLERHGHERWGHLQPLASGVRFFSTIPMLPYKMAIQNPCECEYTMGYFRSGSCAPMVYQRPPWDRKAILAESAAVASGMLIFP</sequence>
<evidence type="ECO:0000313" key="2">
    <source>
        <dbReference type="EMBL" id="TWT54284.1"/>
    </source>
</evidence>
<feature type="region of interest" description="Disordered" evidence="1">
    <location>
        <begin position="126"/>
        <end position="145"/>
    </location>
</feature>
<evidence type="ECO:0000256" key="1">
    <source>
        <dbReference type="SAM" id="MobiDB-lite"/>
    </source>
</evidence>
<comment type="caution">
    <text evidence="2">The sequence shown here is derived from an EMBL/GenBank/DDBJ whole genome shotgun (WGS) entry which is preliminary data.</text>
</comment>
<dbReference type="AlphaFoldDB" id="A0A5C5WTN0"/>
<reference evidence="2 3" key="1">
    <citation type="submission" date="2019-02" db="EMBL/GenBank/DDBJ databases">
        <title>Deep-cultivation of Planctomycetes and their phenomic and genomic characterization uncovers novel biology.</title>
        <authorList>
            <person name="Wiegand S."/>
            <person name="Jogler M."/>
            <person name="Boedeker C."/>
            <person name="Pinto D."/>
            <person name="Vollmers J."/>
            <person name="Rivas-Marin E."/>
            <person name="Kohn T."/>
            <person name="Peeters S.H."/>
            <person name="Heuer A."/>
            <person name="Rast P."/>
            <person name="Oberbeckmann S."/>
            <person name="Bunk B."/>
            <person name="Jeske O."/>
            <person name="Meyerdierks A."/>
            <person name="Storesund J.E."/>
            <person name="Kallscheuer N."/>
            <person name="Luecker S."/>
            <person name="Lage O.M."/>
            <person name="Pohl T."/>
            <person name="Merkel B.J."/>
            <person name="Hornburger P."/>
            <person name="Mueller R.-W."/>
            <person name="Bruemmer F."/>
            <person name="Labrenz M."/>
            <person name="Spormann A.M."/>
            <person name="Op Den Camp H."/>
            <person name="Overmann J."/>
            <person name="Amann R."/>
            <person name="Jetten M.S.M."/>
            <person name="Mascher T."/>
            <person name="Medema M.H."/>
            <person name="Devos D.P."/>
            <person name="Kaster A.-K."/>
            <person name="Ovreas L."/>
            <person name="Rohde M."/>
            <person name="Galperin M.Y."/>
            <person name="Jogler C."/>
        </authorList>
    </citation>
    <scope>NUCLEOTIDE SEQUENCE [LARGE SCALE GENOMIC DNA]</scope>
    <source>
        <strain evidence="2 3">Pla22</strain>
    </source>
</reference>
<feature type="compositionally biased region" description="Basic and acidic residues" evidence="1">
    <location>
        <begin position="68"/>
        <end position="77"/>
    </location>
</feature>
<keyword evidence="3" id="KW-1185">Reference proteome</keyword>
<dbReference type="RefSeq" id="WP_146514353.1">
    <property type="nucleotide sequence ID" value="NZ_SJPI01000001.1"/>
</dbReference>
<accession>A0A5C5WTN0</accession>
<feature type="compositionally biased region" description="Polar residues" evidence="1">
    <location>
        <begin position="126"/>
        <end position="135"/>
    </location>
</feature>
<dbReference type="Proteomes" id="UP000316598">
    <property type="component" value="Unassembled WGS sequence"/>
</dbReference>
<proteinExistence type="predicted"/>
<feature type="region of interest" description="Disordered" evidence="1">
    <location>
        <begin position="58"/>
        <end position="88"/>
    </location>
</feature>
<dbReference type="PROSITE" id="PS51257">
    <property type="entry name" value="PROKAR_LIPOPROTEIN"/>
    <property type="match status" value="1"/>
</dbReference>
<dbReference type="OrthoDB" id="288935at2"/>
<gene>
    <name evidence="2" type="ORF">Pla22_19260</name>
</gene>
<protein>
    <submittedName>
        <fullName evidence="2">Uncharacterized protein</fullName>
    </submittedName>
</protein>